<organism evidence="3 4">
    <name type="scientific">Corallococcus interemptor</name>
    <dbReference type="NCBI Taxonomy" id="2316720"/>
    <lineage>
        <taxon>Bacteria</taxon>
        <taxon>Pseudomonadati</taxon>
        <taxon>Myxococcota</taxon>
        <taxon>Myxococcia</taxon>
        <taxon>Myxococcales</taxon>
        <taxon>Cystobacterineae</taxon>
        <taxon>Myxococcaceae</taxon>
        <taxon>Corallococcus</taxon>
    </lineage>
</organism>
<name>A0A3A8Q9T5_9BACT</name>
<keyword evidence="4" id="KW-1185">Reference proteome</keyword>
<proteinExistence type="predicted"/>
<accession>A0A3A8Q9T5</accession>
<evidence type="ECO:0000313" key="4">
    <source>
        <dbReference type="Proteomes" id="UP000282656"/>
    </source>
</evidence>
<dbReference type="EMBL" id="RAWM01000104">
    <property type="protein sequence ID" value="RKH62975.1"/>
    <property type="molecule type" value="Genomic_DNA"/>
</dbReference>
<comment type="caution">
    <text evidence="3">The sequence shown here is derived from an EMBL/GenBank/DDBJ whole genome shotgun (WGS) entry which is preliminary data.</text>
</comment>
<dbReference type="Proteomes" id="UP000282656">
    <property type="component" value="Unassembled WGS sequence"/>
</dbReference>
<dbReference type="RefSeq" id="WP_120552209.1">
    <property type="nucleotide sequence ID" value="NZ_RAWM01000104.1"/>
</dbReference>
<dbReference type="OrthoDB" id="4722315at2"/>
<dbReference type="AlphaFoldDB" id="A0A3A8Q9T5"/>
<keyword evidence="2" id="KW-1133">Transmembrane helix</keyword>
<reference evidence="4" key="1">
    <citation type="submission" date="2018-09" db="EMBL/GenBank/DDBJ databases">
        <authorList>
            <person name="Livingstone P.G."/>
            <person name="Whitworth D.E."/>
        </authorList>
    </citation>
    <scope>NUCLEOTIDE SEQUENCE [LARGE SCALE GENOMIC DNA]</scope>
    <source>
        <strain evidence="4">AB047A</strain>
    </source>
</reference>
<dbReference type="Pfam" id="PF07098">
    <property type="entry name" value="DUF1360"/>
    <property type="match status" value="1"/>
</dbReference>
<feature type="transmembrane region" description="Helical" evidence="2">
    <location>
        <begin position="20"/>
        <end position="43"/>
    </location>
</feature>
<evidence type="ECO:0000256" key="2">
    <source>
        <dbReference type="SAM" id="Phobius"/>
    </source>
</evidence>
<keyword evidence="2" id="KW-0472">Membrane</keyword>
<evidence type="ECO:0000256" key="1">
    <source>
        <dbReference type="SAM" id="MobiDB-lite"/>
    </source>
</evidence>
<sequence>MKALQETGPFEGYDSEIHPLGSYGVLLGTFSTTVLGFLGWMGASGRSLPERFSGADLALFGAATHVVTRVVAADKVTAVVRAPFTRFKSNASAGEVSEQARGTGFRRVMGELLDCPFCLSPWVAASFLISATVRPRQTRFVASIFALSGASFFLHRAYELLGEGLHRTRAQAHLLHKEQERQSDDGVQLPGRGPQVVEPGRAPIPSPS</sequence>
<protein>
    <submittedName>
        <fullName evidence="3">DUF1360 domain-containing protein</fullName>
    </submittedName>
</protein>
<gene>
    <name evidence="3" type="ORF">D7X96_28785</name>
</gene>
<dbReference type="InterPro" id="IPR010773">
    <property type="entry name" value="Mycophage_PG1_Gp7"/>
</dbReference>
<evidence type="ECO:0000313" key="3">
    <source>
        <dbReference type="EMBL" id="RKH62975.1"/>
    </source>
</evidence>
<keyword evidence="2" id="KW-0812">Transmembrane</keyword>
<feature type="region of interest" description="Disordered" evidence="1">
    <location>
        <begin position="176"/>
        <end position="208"/>
    </location>
</feature>